<dbReference type="EMBL" id="CP036164">
    <property type="protein sequence ID" value="QBF45896.1"/>
    <property type="molecule type" value="Genomic_DNA"/>
</dbReference>
<dbReference type="PANTHER" id="PTHR30269">
    <property type="entry name" value="TRANSMEMBRANE PROTEIN YFCA"/>
    <property type="match status" value="1"/>
</dbReference>
<dbReference type="InterPro" id="IPR002781">
    <property type="entry name" value="TM_pro_TauE-like"/>
</dbReference>
<evidence type="ECO:0000256" key="7">
    <source>
        <dbReference type="ARBA" id="ARBA00023136"/>
    </source>
</evidence>
<proteinExistence type="inferred from homology"/>
<sequence length="242" mass="24810">MIEWVDPVILGLGLVVAVGAFVQSSIGFGIAVVSAPFVVVLRPDLMPTSMLVCAFVLPVLQLASGPREILWRPLGWAVGARLAVTPLGVWLVASTSTDAIALAVGILILVTVIASVVVVDIRLTRGSAMGAGAISGVSGTAASIGGPFFALVLRHEPPDRLRATLAVFFIAGSTMAIGGLALAGAATWDQLLAGATWIPFVVLGHLVAGPVRRRLPATAVRRGVLVFCVVASVGVIGRTLLL</sequence>
<evidence type="ECO:0000256" key="6">
    <source>
        <dbReference type="ARBA" id="ARBA00022989"/>
    </source>
</evidence>
<keyword evidence="7 8" id="KW-0472">Membrane</keyword>
<dbReference type="AlphaFoldDB" id="A0A4P6MSR2"/>
<dbReference type="GO" id="GO:0005886">
    <property type="term" value="C:plasma membrane"/>
    <property type="evidence" value="ECO:0007669"/>
    <property type="project" value="UniProtKB-SubCell"/>
</dbReference>
<accession>A0A4P6MSR2</accession>
<comment type="similarity">
    <text evidence="2 8">Belongs to the 4-toluene sulfonate uptake permease (TSUP) (TC 2.A.102) family.</text>
</comment>
<evidence type="ECO:0000256" key="8">
    <source>
        <dbReference type="RuleBase" id="RU363041"/>
    </source>
</evidence>
<gene>
    <name evidence="9" type="ORF">EXU32_06275</name>
</gene>
<dbReference type="InterPro" id="IPR052017">
    <property type="entry name" value="TSUP"/>
</dbReference>
<keyword evidence="3" id="KW-0813">Transport</keyword>
<protein>
    <recommendedName>
        <fullName evidence="8">Probable membrane transporter protein</fullName>
    </recommendedName>
</protein>
<dbReference type="KEGG" id="jli:EXU32_06275"/>
<evidence type="ECO:0000313" key="10">
    <source>
        <dbReference type="Proteomes" id="UP000290408"/>
    </source>
</evidence>
<dbReference type="OrthoDB" id="5472127at2"/>
<dbReference type="Proteomes" id="UP000290408">
    <property type="component" value="Chromosome"/>
</dbReference>
<keyword evidence="4 8" id="KW-1003">Cell membrane</keyword>
<evidence type="ECO:0000256" key="1">
    <source>
        <dbReference type="ARBA" id="ARBA00004651"/>
    </source>
</evidence>
<evidence type="ECO:0000256" key="5">
    <source>
        <dbReference type="ARBA" id="ARBA00022692"/>
    </source>
</evidence>
<evidence type="ECO:0000313" key="9">
    <source>
        <dbReference type="EMBL" id="QBF45896.1"/>
    </source>
</evidence>
<dbReference type="RefSeq" id="WP_130629126.1">
    <property type="nucleotide sequence ID" value="NZ_CP036164.1"/>
</dbReference>
<feature type="transmembrane region" description="Helical" evidence="8">
    <location>
        <begin position="99"/>
        <end position="119"/>
    </location>
</feature>
<dbReference type="Pfam" id="PF01925">
    <property type="entry name" value="TauE"/>
    <property type="match status" value="1"/>
</dbReference>
<name>A0A4P6MSR2_9MICO</name>
<feature type="transmembrane region" description="Helical" evidence="8">
    <location>
        <begin position="69"/>
        <end position="92"/>
    </location>
</feature>
<reference evidence="9 10" key="1">
    <citation type="submission" date="2019-02" db="EMBL/GenBank/DDBJ databases">
        <title>Genomic data mining of an Antarctic deep-sea actinobacterium, Janibacterlimosus P3-3-X1.</title>
        <authorList>
            <person name="Liao L."/>
            <person name="Chen B."/>
        </authorList>
    </citation>
    <scope>NUCLEOTIDE SEQUENCE [LARGE SCALE GENOMIC DNA]</scope>
    <source>
        <strain evidence="9 10">P3-3-X1</strain>
    </source>
</reference>
<evidence type="ECO:0000256" key="2">
    <source>
        <dbReference type="ARBA" id="ARBA00009142"/>
    </source>
</evidence>
<comment type="subcellular location">
    <subcellularLocation>
        <location evidence="1 8">Cell membrane</location>
        <topology evidence="1 8">Multi-pass membrane protein</topology>
    </subcellularLocation>
</comment>
<keyword evidence="10" id="KW-1185">Reference proteome</keyword>
<feature type="transmembrane region" description="Helical" evidence="8">
    <location>
        <begin position="12"/>
        <end position="33"/>
    </location>
</feature>
<dbReference type="STRING" id="1216970.GCA_001570985_02461"/>
<keyword evidence="5 8" id="KW-0812">Transmembrane</keyword>
<feature type="transmembrane region" description="Helical" evidence="8">
    <location>
        <begin position="223"/>
        <end position="241"/>
    </location>
</feature>
<feature type="transmembrane region" description="Helical" evidence="8">
    <location>
        <begin position="131"/>
        <end position="153"/>
    </location>
</feature>
<feature type="transmembrane region" description="Helical" evidence="8">
    <location>
        <begin position="191"/>
        <end position="211"/>
    </location>
</feature>
<keyword evidence="6 8" id="KW-1133">Transmembrane helix</keyword>
<organism evidence="9 10">
    <name type="scientific">Janibacter limosus</name>
    <dbReference type="NCBI Taxonomy" id="53458"/>
    <lineage>
        <taxon>Bacteria</taxon>
        <taxon>Bacillati</taxon>
        <taxon>Actinomycetota</taxon>
        <taxon>Actinomycetes</taxon>
        <taxon>Micrococcales</taxon>
        <taxon>Intrasporangiaceae</taxon>
        <taxon>Janibacter</taxon>
    </lineage>
</organism>
<evidence type="ECO:0000256" key="3">
    <source>
        <dbReference type="ARBA" id="ARBA00022448"/>
    </source>
</evidence>
<dbReference type="PANTHER" id="PTHR30269:SF37">
    <property type="entry name" value="MEMBRANE TRANSPORTER PROTEIN"/>
    <property type="match status" value="1"/>
</dbReference>
<evidence type="ECO:0000256" key="4">
    <source>
        <dbReference type="ARBA" id="ARBA00022475"/>
    </source>
</evidence>
<feature type="transmembrane region" description="Helical" evidence="8">
    <location>
        <begin position="165"/>
        <end position="185"/>
    </location>
</feature>